<reference evidence="4" key="1">
    <citation type="submission" date="2016-04" db="EMBL/GenBank/DDBJ databases">
        <authorList>
            <person name="Nguyen H.D."/>
            <person name="Kesanakurti P."/>
            <person name="Cullis J."/>
            <person name="Levesque C.A."/>
            <person name="Hambleton S."/>
        </authorList>
    </citation>
    <scope>NUCLEOTIDE SEQUENCE</scope>
    <source>
        <strain evidence="4">DAOMC 238032</strain>
    </source>
</reference>
<accession>A0A177UYC9</accession>
<evidence type="ECO:0000313" key="5">
    <source>
        <dbReference type="Proteomes" id="UP000077671"/>
    </source>
</evidence>
<feature type="compositionally biased region" description="Low complexity" evidence="1">
    <location>
        <begin position="829"/>
        <end position="852"/>
    </location>
</feature>
<keyword evidence="2" id="KW-0812">Transmembrane</keyword>
<feature type="compositionally biased region" description="Polar residues" evidence="1">
    <location>
        <begin position="91"/>
        <end position="110"/>
    </location>
</feature>
<dbReference type="Proteomes" id="UP000077671">
    <property type="component" value="Unassembled WGS sequence"/>
</dbReference>
<sequence length="923" mass="98038">MASGSSSWAGGVESAQSDSLITASVAVGYVLAEWSYHIEWESQDIWPRIFFPFCTALASSFSSARHAAYLVWQRPKTGSPACPSAPHPGSNVDNANANGSASQHTPSSDKSVPEWAKPPQHLSNWAFFQASYKPLNGPEWAYVVARIGSIGCAISALALHTVGNAGAGSADNQPSSARWIVPDRSCDAARRLVAIFNLFALSGSGAIILVRALALHKFRRPFEKPILWILWGSLQALILVEVIAMSSVSTHDGSRFCITGGNSLNVPNVITHLPYFLPILSSTLCFFLIARYLIAYRRQNREAWTAGLTFRLYLRDSFLHWLLTMALFLPLVIIYIIEQSHSPSLFTLDAMAIESAGQTHRAETEVHRWRVTAILNLCTACPAAYACRIFVNLRRCLEHDIGHGAAGGVGATAAYEYTTGMRGPGAGGVWTAGMGASRLRNRSAAAAAVSAGAGYTYPHPYPYPNPYQYPYAYPPGGNAQPTMVQQYQFPTNHLDPTALSNQYAYSNSNNNNHQQYPSATTSQPMYHQISRIYGGEQAMSMNAVPARWTGGSMGNGIAAGGGGVVGVGVGSNIGVGTAVRMGPRASTGTASAINQQQHSPQMAEPTSQVQFQLPGIHHQLGLPAIAPGAGVGPEGERRDQQGDGGLFGTGTATFPLGLGMAGQSQQPHAAMTGEFMQAMNASGLPFQLAPPPPPPVPFPLPFQNPYPALPERQLVVVQEDWGDTHPDLVFSLNGGLDDDEEDEQLQQHYGMGFSQSHGQGSGTGAVYALEMGTPPVAGGGVGPQVSASVSGSGLLASTAAPQTQSPTASYHPTSVSASMGYPPPPAGTSPAHSQARPQSQPQPHHQQQEQRAIGYDSHDQEEGEGDDDDGSWMDHPEECECDGCCETDTEASDYARPDPRPGAGEGEPQVGQEEGEGEGRGPQ</sequence>
<protein>
    <submittedName>
        <fullName evidence="4">Uncharacterized protein</fullName>
    </submittedName>
</protein>
<reference evidence="3" key="3">
    <citation type="submission" date="2020-10" db="EMBL/GenBank/DDBJ databases">
        <authorList>
            <person name="Sedaghatjoo S."/>
        </authorList>
    </citation>
    <scope>NUCLEOTIDE SEQUENCE</scope>
    <source>
        <strain evidence="3">AZH3</strain>
    </source>
</reference>
<comment type="caution">
    <text evidence="4">The sequence shown here is derived from an EMBL/GenBank/DDBJ whole genome shotgun (WGS) entry which is preliminary data.</text>
</comment>
<dbReference type="AlphaFoldDB" id="A0A177UYC9"/>
<feature type="region of interest" description="Disordered" evidence="1">
    <location>
        <begin position="80"/>
        <end position="116"/>
    </location>
</feature>
<feature type="transmembrane region" description="Helical" evidence="2">
    <location>
        <begin position="275"/>
        <end position="294"/>
    </location>
</feature>
<keyword evidence="2" id="KW-0472">Membrane</keyword>
<feature type="compositionally biased region" description="Acidic residues" evidence="1">
    <location>
        <begin position="859"/>
        <end position="871"/>
    </location>
</feature>
<feature type="transmembrane region" description="Helical" evidence="2">
    <location>
        <begin position="226"/>
        <end position="246"/>
    </location>
</feature>
<keyword evidence="2" id="KW-1133">Transmembrane helix</keyword>
<dbReference type="Proteomes" id="UP000836402">
    <property type="component" value="Unassembled WGS sequence"/>
</dbReference>
<proteinExistence type="predicted"/>
<name>A0A177UYC9_9BASI</name>
<gene>
    <name evidence="4" type="ORF">A4X03_0g2505</name>
    <name evidence="3" type="ORF">JKIAZH3_G2572</name>
</gene>
<evidence type="ECO:0000256" key="2">
    <source>
        <dbReference type="SAM" id="Phobius"/>
    </source>
</evidence>
<feature type="compositionally biased region" description="Polar residues" evidence="1">
    <location>
        <begin position="799"/>
        <end position="817"/>
    </location>
</feature>
<evidence type="ECO:0000313" key="4">
    <source>
        <dbReference type="EMBL" id="KAE8262368.1"/>
    </source>
</evidence>
<feature type="transmembrane region" description="Helical" evidence="2">
    <location>
        <begin position="318"/>
        <end position="337"/>
    </location>
</feature>
<organism evidence="4 5">
    <name type="scientific">Tilletia caries</name>
    <name type="common">wheat bunt fungus</name>
    <dbReference type="NCBI Taxonomy" id="13290"/>
    <lineage>
        <taxon>Eukaryota</taxon>
        <taxon>Fungi</taxon>
        <taxon>Dikarya</taxon>
        <taxon>Basidiomycota</taxon>
        <taxon>Ustilaginomycotina</taxon>
        <taxon>Exobasidiomycetes</taxon>
        <taxon>Tilletiales</taxon>
        <taxon>Tilletiaceae</taxon>
        <taxon>Tilletia</taxon>
    </lineage>
</organism>
<evidence type="ECO:0000313" key="6">
    <source>
        <dbReference type="Proteomes" id="UP000836402"/>
    </source>
</evidence>
<dbReference type="EMBL" id="CAJHJG010000281">
    <property type="protein sequence ID" value="CAD6900412.1"/>
    <property type="molecule type" value="Genomic_DNA"/>
</dbReference>
<dbReference type="EMBL" id="LWDD02000246">
    <property type="protein sequence ID" value="KAE8262368.1"/>
    <property type="molecule type" value="Genomic_DNA"/>
</dbReference>
<keyword evidence="6" id="KW-1185">Reference proteome</keyword>
<feature type="transmembrane region" description="Helical" evidence="2">
    <location>
        <begin position="192"/>
        <end position="214"/>
    </location>
</feature>
<evidence type="ECO:0000256" key="1">
    <source>
        <dbReference type="SAM" id="MobiDB-lite"/>
    </source>
</evidence>
<reference evidence="4" key="2">
    <citation type="journal article" date="2019" name="IMA Fungus">
        <title>Genome sequencing and comparison of five Tilletia species to identify candidate genes for the detection of regulated species infecting wheat.</title>
        <authorList>
            <person name="Nguyen H.D.T."/>
            <person name="Sultana T."/>
            <person name="Kesanakurti P."/>
            <person name="Hambleton S."/>
        </authorList>
    </citation>
    <scope>NUCLEOTIDE SEQUENCE</scope>
    <source>
        <strain evidence="4">DAOMC 238032</strain>
    </source>
</reference>
<feature type="region of interest" description="Disordered" evidence="1">
    <location>
        <begin position="625"/>
        <end position="651"/>
    </location>
</feature>
<evidence type="ECO:0000313" key="3">
    <source>
        <dbReference type="EMBL" id="CAD6900412.1"/>
    </source>
</evidence>
<feature type="compositionally biased region" description="Acidic residues" evidence="1">
    <location>
        <begin position="879"/>
        <end position="891"/>
    </location>
</feature>
<feature type="region of interest" description="Disordered" evidence="1">
    <location>
        <begin position="798"/>
        <end position="923"/>
    </location>
</feature>